<dbReference type="EMBL" id="BPLQ01008536">
    <property type="protein sequence ID" value="GIY38069.1"/>
    <property type="molecule type" value="Genomic_DNA"/>
</dbReference>
<gene>
    <name evidence="1" type="ORF">CDAR_399281</name>
</gene>
<accession>A0AAV4SXL7</accession>
<reference evidence="1 2" key="1">
    <citation type="submission" date="2021-06" db="EMBL/GenBank/DDBJ databases">
        <title>Caerostris darwini draft genome.</title>
        <authorList>
            <person name="Kono N."/>
            <person name="Arakawa K."/>
        </authorList>
    </citation>
    <scope>NUCLEOTIDE SEQUENCE [LARGE SCALE GENOMIC DNA]</scope>
</reference>
<comment type="caution">
    <text evidence="1">The sequence shown here is derived from an EMBL/GenBank/DDBJ whole genome shotgun (WGS) entry which is preliminary data.</text>
</comment>
<name>A0AAV4SXL7_9ARAC</name>
<sequence>MWQYLCYKSTKEKKATTQTSISHNLYHFSGTQRIFFWGIVFCPHTQTTIASRRVFRYKLTSPNKHLNALNERVRYGRSAKQQRGGTRDEMGFADKKISTDSLLCGLALSFLQSEVNQVWMRKGIYK</sequence>
<evidence type="ECO:0000313" key="1">
    <source>
        <dbReference type="EMBL" id="GIY38069.1"/>
    </source>
</evidence>
<dbReference type="AlphaFoldDB" id="A0AAV4SXL7"/>
<protein>
    <submittedName>
        <fullName evidence="1">Uncharacterized protein</fullName>
    </submittedName>
</protein>
<keyword evidence="2" id="KW-1185">Reference proteome</keyword>
<organism evidence="1 2">
    <name type="scientific">Caerostris darwini</name>
    <dbReference type="NCBI Taxonomy" id="1538125"/>
    <lineage>
        <taxon>Eukaryota</taxon>
        <taxon>Metazoa</taxon>
        <taxon>Ecdysozoa</taxon>
        <taxon>Arthropoda</taxon>
        <taxon>Chelicerata</taxon>
        <taxon>Arachnida</taxon>
        <taxon>Araneae</taxon>
        <taxon>Araneomorphae</taxon>
        <taxon>Entelegynae</taxon>
        <taxon>Araneoidea</taxon>
        <taxon>Araneidae</taxon>
        <taxon>Caerostris</taxon>
    </lineage>
</organism>
<dbReference type="Proteomes" id="UP001054837">
    <property type="component" value="Unassembled WGS sequence"/>
</dbReference>
<proteinExistence type="predicted"/>
<evidence type="ECO:0000313" key="2">
    <source>
        <dbReference type="Proteomes" id="UP001054837"/>
    </source>
</evidence>